<proteinExistence type="predicted"/>
<protein>
    <submittedName>
        <fullName evidence="1">Predicted thiol-disulfide oxidoreductase YuxK, DCC family</fullName>
    </submittedName>
</protein>
<dbReference type="RefSeq" id="WP_092723845.1">
    <property type="nucleotide sequence ID" value="NZ_FNNO01000008.1"/>
</dbReference>
<evidence type="ECO:0000313" key="2">
    <source>
        <dbReference type="Proteomes" id="UP000198711"/>
    </source>
</evidence>
<accession>A0A8X8IFI3</accession>
<name>A0A8X8IFI3_9BACT</name>
<dbReference type="InterPro" id="IPR007263">
    <property type="entry name" value="DCC1-like"/>
</dbReference>
<keyword evidence="2" id="KW-1185">Reference proteome</keyword>
<dbReference type="GO" id="GO:0015035">
    <property type="term" value="F:protein-disulfide reductase activity"/>
    <property type="evidence" value="ECO:0007669"/>
    <property type="project" value="InterPro"/>
</dbReference>
<comment type="caution">
    <text evidence="1">The sequence shown here is derived from an EMBL/GenBank/DDBJ whole genome shotgun (WGS) entry which is preliminary data.</text>
</comment>
<dbReference type="InterPro" id="IPR052927">
    <property type="entry name" value="DCC_oxidoreductase"/>
</dbReference>
<dbReference type="Pfam" id="PF04134">
    <property type="entry name" value="DCC1-like"/>
    <property type="match status" value="1"/>
</dbReference>
<dbReference type="PANTHER" id="PTHR33639">
    <property type="entry name" value="THIOL-DISULFIDE OXIDOREDUCTASE DCC"/>
    <property type="match status" value="1"/>
</dbReference>
<reference evidence="1 2" key="1">
    <citation type="submission" date="2016-10" db="EMBL/GenBank/DDBJ databases">
        <authorList>
            <person name="Varghese N."/>
            <person name="Submissions S."/>
        </authorList>
    </citation>
    <scope>NUCLEOTIDE SEQUENCE [LARGE SCALE GENOMIC DNA]</scope>
    <source>
        <strain evidence="1 2">DSM 25353</strain>
    </source>
</reference>
<sequence length="133" mass="15693">MCFKIILFDGDCNFCDSAVNFVIDNDPKFIFRFASLQSDIGKEILKSKNISIAVLDTIYLITDERVYTRSDAIIEIGKNIEWIWPFAYALKVAPKSLRDFMYSFFAKKRYRFFGNKNKCRLLTEELKKRFLDL</sequence>
<dbReference type="EMBL" id="FNNO01000008">
    <property type="protein sequence ID" value="SDX00354.1"/>
    <property type="molecule type" value="Genomic_DNA"/>
</dbReference>
<gene>
    <name evidence="1" type="ORF">SAMN05444410_10810</name>
</gene>
<organism evidence="1 2">
    <name type="scientific">Hydrobacter penzbergensis</name>
    <dbReference type="NCBI Taxonomy" id="1235997"/>
    <lineage>
        <taxon>Bacteria</taxon>
        <taxon>Pseudomonadati</taxon>
        <taxon>Bacteroidota</taxon>
        <taxon>Chitinophagia</taxon>
        <taxon>Chitinophagales</taxon>
        <taxon>Chitinophagaceae</taxon>
        <taxon>Hydrobacter</taxon>
    </lineage>
</organism>
<dbReference type="AlphaFoldDB" id="A0A8X8IFI3"/>
<dbReference type="Proteomes" id="UP000198711">
    <property type="component" value="Unassembled WGS sequence"/>
</dbReference>
<dbReference type="PANTHER" id="PTHR33639:SF2">
    <property type="entry name" value="DUF393 DOMAIN-CONTAINING PROTEIN"/>
    <property type="match status" value="1"/>
</dbReference>
<evidence type="ECO:0000313" key="1">
    <source>
        <dbReference type="EMBL" id="SDX00354.1"/>
    </source>
</evidence>